<dbReference type="EMBL" id="AP031322">
    <property type="protein sequence ID" value="BFH73816.1"/>
    <property type="molecule type" value="Genomic_DNA"/>
</dbReference>
<dbReference type="InterPro" id="IPR036390">
    <property type="entry name" value="WH_DNA-bd_sf"/>
</dbReference>
<gene>
    <name evidence="5" type="ORF">SJAV_17600</name>
</gene>
<dbReference type="RefSeq" id="WP_369609380.1">
    <property type="nucleotide sequence ID" value="NZ_AP031322.1"/>
</dbReference>
<dbReference type="InterPro" id="IPR036388">
    <property type="entry name" value="WH-like_DNA-bd_sf"/>
</dbReference>
<accession>A0AAT9GSQ4</accession>
<evidence type="ECO:0000256" key="2">
    <source>
        <dbReference type="ARBA" id="ARBA00023125"/>
    </source>
</evidence>
<dbReference type="AlphaFoldDB" id="A0AAT9GSQ4"/>
<dbReference type="GO" id="GO:0003677">
    <property type="term" value="F:DNA binding"/>
    <property type="evidence" value="ECO:0007669"/>
    <property type="project" value="UniProtKB-KW"/>
</dbReference>
<reference evidence="5" key="1">
    <citation type="submission" date="2024-03" db="EMBL/GenBank/DDBJ databases">
        <title>Complete genome sequence of Sulfurisphaera javensis strain KD-1.</title>
        <authorList>
            <person name="Sakai H."/>
            <person name="Nur N."/>
            <person name="Suwanto A."/>
            <person name="Kurosawa N."/>
        </authorList>
    </citation>
    <scope>NUCLEOTIDE SEQUENCE</scope>
    <source>
        <strain evidence="5">KD-1</strain>
    </source>
</reference>
<evidence type="ECO:0000256" key="1">
    <source>
        <dbReference type="ARBA" id="ARBA00023015"/>
    </source>
</evidence>
<keyword evidence="1" id="KW-0805">Transcription regulation</keyword>
<protein>
    <submittedName>
        <fullName evidence="5">Helix-turn-helix domain-containing protein</fullName>
    </submittedName>
</protein>
<evidence type="ECO:0000259" key="4">
    <source>
        <dbReference type="Pfam" id="PF01978"/>
    </source>
</evidence>
<organism evidence="5">
    <name type="scientific">Sulfurisphaera javensis</name>
    <dbReference type="NCBI Taxonomy" id="2049879"/>
    <lineage>
        <taxon>Archaea</taxon>
        <taxon>Thermoproteota</taxon>
        <taxon>Thermoprotei</taxon>
        <taxon>Sulfolobales</taxon>
        <taxon>Sulfolobaceae</taxon>
        <taxon>Sulfurisphaera</taxon>
    </lineage>
</organism>
<sequence>MAERLKFPDGREVDIHEVLSFLYGLGGSEIQVLHLLLSGEKMTSEEIAGKLRVSKASINKAINNLVSKGLVEKEKIPEEKKRGRPTFAYYIKKEYMYKKVNSDASRLVINVRETIKKLLSERT</sequence>
<dbReference type="PANTHER" id="PTHR38465">
    <property type="entry name" value="HTH-TYPE TRANSCRIPTIONAL REGULATOR MJ1563-RELATED"/>
    <property type="match status" value="1"/>
</dbReference>
<proteinExistence type="predicted"/>
<evidence type="ECO:0000313" key="5">
    <source>
        <dbReference type="EMBL" id="BFH73816.1"/>
    </source>
</evidence>
<dbReference type="Pfam" id="PF01978">
    <property type="entry name" value="TrmB"/>
    <property type="match status" value="1"/>
</dbReference>
<feature type="domain" description="Transcription regulator TrmB N-terminal" evidence="4">
    <location>
        <begin position="22"/>
        <end position="85"/>
    </location>
</feature>
<dbReference type="GeneID" id="92354713"/>
<keyword evidence="3" id="KW-0804">Transcription</keyword>
<dbReference type="PANTHER" id="PTHR38465:SF1">
    <property type="entry name" value="HTH-TYPE TRANSCRIPTIONAL REGULATOR MJ1563-RELATED"/>
    <property type="match status" value="1"/>
</dbReference>
<dbReference type="SUPFAM" id="SSF46785">
    <property type="entry name" value="Winged helix' DNA-binding domain"/>
    <property type="match status" value="1"/>
</dbReference>
<name>A0AAT9GSQ4_9CREN</name>
<dbReference type="Gene3D" id="1.10.10.10">
    <property type="entry name" value="Winged helix-like DNA-binding domain superfamily/Winged helix DNA-binding domain"/>
    <property type="match status" value="1"/>
</dbReference>
<dbReference type="KEGG" id="sjv:SJAV_17600"/>
<evidence type="ECO:0000256" key="3">
    <source>
        <dbReference type="ARBA" id="ARBA00023163"/>
    </source>
</evidence>
<dbReference type="InterPro" id="IPR002831">
    <property type="entry name" value="Tscrpt_reg_TrmB_N"/>
</dbReference>
<dbReference type="InterPro" id="IPR052362">
    <property type="entry name" value="HTH-GbsR_regulator"/>
</dbReference>
<keyword evidence="2" id="KW-0238">DNA-binding</keyword>